<sequence>MPVIGSVVDADEYAVREVYQAYYGQLAGWAARLVGDRDLAHDVATEAFVRLLNHWGEVAEPRPWLYTAAANIIRDHWRKRGREQIAYGKVGHQLEVAQDPDLARDLSVRSAVQQLPDRLRVAVMLHYFADLPVAQVAAQMGKSEGAIKRDLWDARKRLATILEGAR</sequence>
<keyword evidence="5" id="KW-0804">Transcription</keyword>
<keyword evidence="4" id="KW-0238">DNA-binding</keyword>
<evidence type="ECO:0000259" key="6">
    <source>
        <dbReference type="Pfam" id="PF04542"/>
    </source>
</evidence>
<dbReference type="NCBIfam" id="TIGR02937">
    <property type="entry name" value="sigma70-ECF"/>
    <property type="match status" value="1"/>
</dbReference>
<evidence type="ECO:0000259" key="7">
    <source>
        <dbReference type="Pfam" id="PF08281"/>
    </source>
</evidence>
<dbReference type="Gene3D" id="1.10.1740.10">
    <property type="match status" value="1"/>
</dbReference>
<keyword evidence="3" id="KW-0731">Sigma factor</keyword>
<evidence type="ECO:0000313" key="9">
    <source>
        <dbReference type="Proteomes" id="UP001501475"/>
    </source>
</evidence>
<accession>A0ABP4XCC7</accession>
<dbReference type="Pfam" id="PF04542">
    <property type="entry name" value="Sigma70_r2"/>
    <property type="match status" value="1"/>
</dbReference>
<dbReference type="Proteomes" id="UP001501475">
    <property type="component" value="Unassembled WGS sequence"/>
</dbReference>
<dbReference type="EMBL" id="BAAAPN010000106">
    <property type="protein sequence ID" value="GAA1776926.1"/>
    <property type="molecule type" value="Genomic_DNA"/>
</dbReference>
<dbReference type="SUPFAM" id="SSF88946">
    <property type="entry name" value="Sigma2 domain of RNA polymerase sigma factors"/>
    <property type="match status" value="1"/>
</dbReference>
<dbReference type="InterPro" id="IPR013249">
    <property type="entry name" value="RNA_pol_sigma70_r4_t2"/>
</dbReference>
<dbReference type="PANTHER" id="PTHR43133:SF8">
    <property type="entry name" value="RNA POLYMERASE SIGMA FACTOR HI_1459-RELATED"/>
    <property type="match status" value="1"/>
</dbReference>
<evidence type="ECO:0000256" key="2">
    <source>
        <dbReference type="ARBA" id="ARBA00023015"/>
    </source>
</evidence>
<reference evidence="9" key="1">
    <citation type="journal article" date="2019" name="Int. J. Syst. Evol. Microbiol.">
        <title>The Global Catalogue of Microorganisms (GCM) 10K type strain sequencing project: providing services to taxonomists for standard genome sequencing and annotation.</title>
        <authorList>
            <consortium name="The Broad Institute Genomics Platform"/>
            <consortium name="The Broad Institute Genome Sequencing Center for Infectious Disease"/>
            <person name="Wu L."/>
            <person name="Ma J."/>
        </authorList>
    </citation>
    <scope>NUCLEOTIDE SEQUENCE [LARGE SCALE GENOMIC DNA]</scope>
    <source>
        <strain evidence="9">JCM 15591</strain>
    </source>
</reference>
<dbReference type="InterPro" id="IPR007627">
    <property type="entry name" value="RNA_pol_sigma70_r2"/>
</dbReference>
<evidence type="ECO:0000256" key="3">
    <source>
        <dbReference type="ARBA" id="ARBA00023082"/>
    </source>
</evidence>
<dbReference type="Gene3D" id="1.10.10.10">
    <property type="entry name" value="Winged helix-like DNA-binding domain superfamily/Winged helix DNA-binding domain"/>
    <property type="match status" value="1"/>
</dbReference>
<evidence type="ECO:0000256" key="5">
    <source>
        <dbReference type="ARBA" id="ARBA00023163"/>
    </source>
</evidence>
<dbReference type="InterPro" id="IPR013325">
    <property type="entry name" value="RNA_pol_sigma_r2"/>
</dbReference>
<evidence type="ECO:0000256" key="4">
    <source>
        <dbReference type="ARBA" id="ARBA00023125"/>
    </source>
</evidence>
<proteinExistence type="inferred from homology"/>
<feature type="domain" description="RNA polymerase sigma-70 region 2" evidence="6">
    <location>
        <begin position="19"/>
        <end position="82"/>
    </location>
</feature>
<dbReference type="SUPFAM" id="SSF88659">
    <property type="entry name" value="Sigma3 and sigma4 domains of RNA polymerase sigma factors"/>
    <property type="match status" value="1"/>
</dbReference>
<dbReference type="InterPro" id="IPR036388">
    <property type="entry name" value="WH-like_DNA-bd_sf"/>
</dbReference>
<comment type="caution">
    <text evidence="8">The sequence shown here is derived from an EMBL/GenBank/DDBJ whole genome shotgun (WGS) entry which is preliminary data.</text>
</comment>
<dbReference type="Pfam" id="PF08281">
    <property type="entry name" value="Sigma70_r4_2"/>
    <property type="match status" value="1"/>
</dbReference>
<dbReference type="PANTHER" id="PTHR43133">
    <property type="entry name" value="RNA POLYMERASE ECF-TYPE SIGMA FACTO"/>
    <property type="match status" value="1"/>
</dbReference>
<evidence type="ECO:0000313" key="8">
    <source>
        <dbReference type="EMBL" id="GAA1776926.1"/>
    </source>
</evidence>
<keyword evidence="9" id="KW-1185">Reference proteome</keyword>
<dbReference type="InterPro" id="IPR039425">
    <property type="entry name" value="RNA_pol_sigma-70-like"/>
</dbReference>
<gene>
    <name evidence="8" type="ORF">GCM10009810_37580</name>
</gene>
<feature type="domain" description="RNA polymerase sigma factor 70 region 4 type 2" evidence="7">
    <location>
        <begin position="107"/>
        <end position="158"/>
    </location>
</feature>
<dbReference type="InterPro" id="IPR014284">
    <property type="entry name" value="RNA_pol_sigma-70_dom"/>
</dbReference>
<name>A0ABP4XCC7_9MICO</name>
<evidence type="ECO:0000256" key="1">
    <source>
        <dbReference type="ARBA" id="ARBA00010641"/>
    </source>
</evidence>
<protein>
    <submittedName>
        <fullName evidence="8">RNA polymerase sigma factor</fullName>
    </submittedName>
</protein>
<keyword evidence="2" id="KW-0805">Transcription regulation</keyword>
<comment type="similarity">
    <text evidence="1">Belongs to the sigma-70 factor family. ECF subfamily.</text>
</comment>
<organism evidence="8 9">
    <name type="scientific">Nostocoides vanveenii</name>
    <dbReference type="NCBI Taxonomy" id="330835"/>
    <lineage>
        <taxon>Bacteria</taxon>
        <taxon>Bacillati</taxon>
        <taxon>Actinomycetota</taxon>
        <taxon>Actinomycetes</taxon>
        <taxon>Micrococcales</taxon>
        <taxon>Intrasporangiaceae</taxon>
        <taxon>Nostocoides</taxon>
    </lineage>
</organism>
<dbReference type="InterPro" id="IPR013324">
    <property type="entry name" value="RNA_pol_sigma_r3/r4-like"/>
</dbReference>